<keyword evidence="5" id="KW-1185">Reference proteome</keyword>
<dbReference type="InterPro" id="IPR022577">
    <property type="entry name" value="TBCD_C"/>
</dbReference>
<accession>A0A9P7KPX6</accession>
<dbReference type="InterPro" id="IPR033162">
    <property type="entry name" value="TBCD"/>
</dbReference>
<evidence type="ECO:0000256" key="1">
    <source>
        <dbReference type="ARBA" id="ARBA00023186"/>
    </source>
</evidence>
<dbReference type="GO" id="GO:0007023">
    <property type="term" value="P:post-chaperonin tubulin folding pathway"/>
    <property type="evidence" value="ECO:0007669"/>
    <property type="project" value="InterPro"/>
</dbReference>
<dbReference type="InterPro" id="IPR016024">
    <property type="entry name" value="ARM-type_fold"/>
</dbReference>
<reference evidence="4" key="1">
    <citation type="submission" date="2021-04" db="EMBL/GenBank/DDBJ databases">
        <title>Draft genome of Fusarium avenaceum strain F156N33, isolated from an atmospheric sample in Virginia.</title>
        <authorList>
            <person name="Yang S."/>
            <person name="Vinatzer B.A."/>
            <person name="Coleman J."/>
        </authorList>
    </citation>
    <scope>NUCLEOTIDE SEQUENCE</scope>
    <source>
        <strain evidence="4">F156N33</strain>
    </source>
</reference>
<dbReference type="GO" id="GO:0000226">
    <property type="term" value="P:microtubule cytoskeleton organization"/>
    <property type="evidence" value="ECO:0007669"/>
    <property type="project" value="TreeGrafter"/>
</dbReference>
<dbReference type="EMBL" id="JAGPUO010000021">
    <property type="protein sequence ID" value="KAG5656490.1"/>
    <property type="molecule type" value="Genomic_DNA"/>
</dbReference>
<evidence type="ECO:0000259" key="3">
    <source>
        <dbReference type="Pfam" id="PF25767"/>
    </source>
</evidence>
<organism evidence="4 5">
    <name type="scientific">Fusarium avenaceum</name>
    <dbReference type="NCBI Taxonomy" id="40199"/>
    <lineage>
        <taxon>Eukaryota</taxon>
        <taxon>Fungi</taxon>
        <taxon>Dikarya</taxon>
        <taxon>Ascomycota</taxon>
        <taxon>Pezizomycotina</taxon>
        <taxon>Sordariomycetes</taxon>
        <taxon>Hypocreomycetidae</taxon>
        <taxon>Hypocreales</taxon>
        <taxon>Nectriaceae</taxon>
        <taxon>Fusarium</taxon>
        <taxon>Fusarium tricinctum species complex</taxon>
    </lineage>
</organism>
<evidence type="ECO:0000259" key="2">
    <source>
        <dbReference type="Pfam" id="PF12612"/>
    </source>
</evidence>
<dbReference type="Pfam" id="PF12612">
    <property type="entry name" value="TFCD_C"/>
    <property type="match status" value="1"/>
</dbReference>
<evidence type="ECO:0000313" key="5">
    <source>
        <dbReference type="Proteomes" id="UP000782241"/>
    </source>
</evidence>
<evidence type="ECO:0000313" key="4">
    <source>
        <dbReference type="EMBL" id="KAG5656490.1"/>
    </source>
</evidence>
<sequence>MDAPEADIDIKLQKISADLLGDFDRSLHQFLWKPDGHGGTRVRSRVRAKEIFRLTNSLLDPFQELPQLLDPYLPKWIPLLAEAFLKHLQTRNRGRTLSSRSKLLVSVEFAICKILYTFCKIRGEKVIVRFLNVEAKYLELLLLAIEESEQASADDVALGKWSWEERYVVLLWLSHLLLAPFDLSTISSVDLQDVTAPDITGLVWPENLPAITVRMIPLAIKYLGTPGKERDAAKALLVRMSIRRDMQQLGVLESLVNWSLASLRPNKEQPLQQTYFYLGVLSYLAGILRASSDTSDMNPYLSTIFYAIHAISAGEDTLSKTIISFALARKMILKVIRSIVVLRLRQTPQDMASTELTETAIGYLLESVSDGDTPVRFAASKSLSIITLKLEPDMASQVVEVVLESLNRNVLWTKPNGGKPVRDLSAVNNLEWHGLMLTLSHLLYRRSPPTEQLSDIVHALLLGLSFEQRSMSGGSVGTSVRDAACFGIWALARRYTTNELLAIPTHSVFAAKAHPAASSILQVLGTELVVTASLDSAGNIRRGASAALQELVGRHPDTVEEGIWVVQTVDYHAVARRSRAIEEVAVNATRLSSKYGDAIIDTILGWRGIGDLDAASRRVSGAAFGVLTYELSDIKSDDPLSRFRATIQLLTDRLKTLQPRQVEERHGLLLCFSAVLDKFPALISTDAAQHDTSLINDILITVSKVLENLQSTAYRKGELLAEAASRLVVSASPIMQVAVLGTALPEALCPGHELIHHDNASGYLKLVSALDSCVEGRSAAMSRLISALRAIVPTWLNRSEQETIEPAAAASLLLLIFSTPAERKTLLGEWAETVQHRPTSRAAAHGSGYFSGLATAQPLADSSEDVTCQAILKRWAWDKEVETRVSILQSLTRSRILHDRPLTFLQLIAEALNDYTTNARGDIGSHVRVHALRAVRELWNKLDEVLAQGEWAEASVRALFFSALRLSAEKLDRVRPEAQAAVALILEQSHAQRFTELTFSSKAYFHSLLNLHTGDRLLPLLREVAKGDPNEWMSELMSGFVGSADTGNEDLIIASRAALSDFCEASQENLDLVCKAMLQNLKTRQGQDRVIVPTLEITAFLFHVQLFQKSSVNLRNLCLLTQKAGYKSGNVRKLEACIKVYSGVASMANQGGAEAGVQEARKRLGAMMSHPWPKVRSMVVDGLWGVLGEQEETAEKLKGVDWGQAGKLQIKTVVEELRLG</sequence>
<keyword evidence="1" id="KW-0143">Chaperone</keyword>
<dbReference type="Pfam" id="PF23579">
    <property type="entry name" value="ARM_TBCD"/>
    <property type="match status" value="1"/>
</dbReference>
<dbReference type="AlphaFoldDB" id="A0A9P7KPX6"/>
<dbReference type="GO" id="GO:0005096">
    <property type="term" value="F:GTPase activator activity"/>
    <property type="evidence" value="ECO:0007669"/>
    <property type="project" value="InterPro"/>
</dbReference>
<dbReference type="SUPFAM" id="SSF48371">
    <property type="entry name" value="ARM repeat"/>
    <property type="match status" value="2"/>
</dbReference>
<evidence type="ECO:0008006" key="6">
    <source>
        <dbReference type="Google" id="ProtNLM"/>
    </source>
</evidence>
<dbReference type="GO" id="GO:0007021">
    <property type="term" value="P:tubulin complex assembly"/>
    <property type="evidence" value="ECO:0007669"/>
    <property type="project" value="InterPro"/>
</dbReference>
<feature type="domain" description="Tubulin-folding cofactor D ARM repeats" evidence="3">
    <location>
        <begin position="348"/>
        <end position="563"/>
    </location>
</feature>
<feature type="domain" description="Tubulin-folding cofactor D C-terminal" evidence="2">
    <location>
        <begin position="964"/>
        <end position="1133"/>
    </location>
</feature>
<comment type="caution">
    <text evidence="4">The sequence shown here is derived from an EMBL/GenBank/DDBJ whole genome shotgun (WGS) entry which is preliminary data.</text>
</comment>
<dbReference type="Proteomes" id="UP000782241">
    <property type="component" value="Unassembled WGS sequence"/>
</dbReference>
<dbReference type="GO" id="GO:0048487">
    <property type="term" value="F:beta-tubulin binding"/>
    <property type="evidence" value="ECO:0007669"/>
    <property type="project" value="InterPro"/>
</dbReference>
<dbReference type="Pfam" id="PF25767">
    <property type="entry name" value="ARM_TBCD_2nd"/>
    <property type="match status" value="1"/>
</dbReference>
<dbReference type="PANTHER" id="PTHR12658">
    <property type="entry name" value="BETA-TUBULIN COFACTOR D"/>
    <property type="match status" value="1"/>
</dbReference>
<gene>
    <name evidence="4" type="ORF">KAF25_000077</name>
</gene>
<proteinExistence type="predicted"/>
<dbReference type="PANTHER" id="PTHR12658:SF0">
    <property type="entry name" value="TUBULIN-SPECIFIC CHAPERONE D"/>
    <property type="match status" value="1"/>
</dbReference>
<name>A0A9P7KPX6_9HYPO</name>
<protein>
    <recommendedName>
        <fullName evidence="6">Tubulin-specific chaperone D C-terminal domain-containing protein</fullName>
    </recommendedName>
</protein>
<dbReference type="InterPro" id="IPR058033">
    <property type="entry name" value="ARM_TBCD_2nd"/>
</dbReference>